<dbReference type="SUPFAM" id="SSF52540">
    <property type="entry name" value="P-loop containing nucleoside triphosphate hydrolases"/>
    <property type="match status" value="1"/>
</dbReference>
<protein>
    <submittedName>
        <fullName evidence="2">AAA family ATPase</fullName>
    </submittedName>
</protein>
<dbReference type="Gene3D" id="3.40.50.300">
    <property type="entry name" value="P-loop containing nucleotide triphosphate hydrolases"/>
    <property type="match status" value="1"/>
</dbReference>
<evidence type="ECO:0000313" key="2">
    <source>
        <dbReference type="EMBL" id="MBO0930528.1"/>
    </source>
</evidence>
<dbReference type="InterPro" id="IPR051396">
    <property type="entry name" value="Bact_Antivir_Def_Nuclease"/>
</dbReference>
<dbReference type="PANTHER" id="PTHR43581:SF2">
    <property type="entry name" value="EXCINUCLEASE ATPASE SUBUNIT"/>
    <property type="match status" value="1"/>
</dbReference>
<dbReference type="AlphaFoldDB" id="A0A939G666"/>
<accession>A0A939G666</accession>
<feature type="domain" description="ATPase AAA-type core" evidence="1">
    <location>
        <begin position="23"/>
        <end position="303"/>
    </location>
</feature>
<dbReference type="InterPro" id="IPR027417">
    <property type="entry name" value="P-loop_NTPase"/>
</dbReference>
<gene>
    <name evidence="2" type="ORF">J2I48_05955</name>
</gene>
<name>A0A939G666_9BACT</name>
<dbReference type="RefSeq" id="WP_207334485.1">
    <property type="nucleotide sequence ID" value="NZ_JAFMYU010000003.1"/>
</dbReference>
<dbReference type="InterPro" id="IPR003959">
    <property type="entry name" value="ATPase_AAA_core"/>
</dbReference>
<proteinExistence type="predicted"/>
<evidence type="ECO:0000259" key="1">
    <source>
        <dbReference type="Pfam" id="PF13304"/>
    </source>
</evidence>
<keyword evidence="3" id="KW-1185">Reference proteome</keyword>
<reference evidence="2 3" key="1">
    <citation type="submission" date="2021-03" db="EMBL/GenBank/DDBJ databases">
        <title>Fibrella sp. HMF5036 genome sequencing and assembly.</title>
        <authorList>
            <person name="Kang H."/>
            <person name="Kim H."/>
            <person name="Bae S."/>
            <person name="Joh K."/>
        </authorList>
    </citation>
    <scope>NUCLEOTIDE SEQUENCE [LARGE SCALE GENOMIC DNA]</scope>
    <source>
        <strain evidence="2 3">HMF5036</strain>
    </source>
</reference>
<dbReference type="Pfam" id="PF13304">
    <property type="entry name" value="AAA_21"/>
    <property type="match status" value="1"/>
</dbReference>
<comment type="caution">
    <text evidence="2">The sequence shown here is derived from an EMBL/GenBank/DDBJ whole genome shotgun (WGS) entry which is preliminary data.</text>
</comment>
<sequence length="390" mass="44463">MATLKVKNVGPIRDAELDVKKHTIFIGPQGSGKSTLAKLIAIGADEELTYGADINHNILKKYFIHDYANDSSSFIFNTENYSIRLESKKINISYTEEKDKPIRSNETLEEFLNETITYKGIESFLDLVRDKKYFENLLSNFVLKNKILQITSTYVPSERNLLSLLNESIWSLVSANVDFPRSIISFARLYSQSRTQINNLSINFLNVKFQSSDSNDHVFLNDGTKVELSQSASGYQTIIPLLVVIEQQRRLTSHRFIVEEPELNLYPIAQKDLIYALVSGLDQNIQYREVEWVITTHSPYVLSSYNTLMLAYKVASKSHELRSEVEKIIPARCWINPADFAAYYVDNGTVRSIIDSKTGLIMDNELDDVSEQFAAEQDQLLELNRSVARG</sequence>
<evidence type="ECO:0000313" key="3">
    <source>
        <dbReference type="Proteomes" id="UP000664795"/>
    </source>
</evidence>
<dbReference type="PANTHER" id="PTHR43581">
    <property type="entry name" value="ATP/GTP PHOSPHATASE"/>
    <property type="match status" value="1"/>
</dbReference>
<organism evidence="2 3">
    <name type="scientific">Fibrella aquatilis</name>
    <dbReference type="NCBI Taxonomy" id="2817059"/>
    <lineage>
        <taxon>Bacteria</taxon>
        <taxon>Pseudomonadati</taxon>
        <taxon>Bacteroidota</taxon>
        <taxon>Cytophagia</taxon>
        <taxon>Cytophagales</taxon>
        <taxon>Spirosomataceae</taxon>
        <taxon>Fibrella</taxon>
    </lineage>
</organism>
<dbReference type="GO" id="GO:0005524">
    <property type="term" value="F:ATP binding"/>
    <property type="evidence" value="ECO:0007669"/>
    <property type="project" value="InterPro"/>
</dbReference>
<dbReference type="GO" id="GO:0016887">
    <property type="term" value="F:ATP hydrolysis activity"/>
    <property type="evidence" value="ECO:0007669"/>
    <property type="project" value="InterPro"/>
</dbReference>
<dbReference type="EMBL" id="JAFMYU010000003">
    <property type="protein sequence ID" value="MBO0930528.1"/>
    <property type="molecule type" value="Genomic_DNA"/>
</dbReference>
<dbReference type="Proteomes" id="UP000664795">
    <property type="component" value="Unassembled WGS sequence"/>
</dbReference>